<feature type="transmembrane region" description="Helical" evidence="4">
    <location>
        <begin position="297"/>
        <end position="319"/>
    </location>
</feature>
<keyword evidence="2 4" id="KW-1133">Transmembrane helix</keyword>
<dbReference type="InterPro" id="IPR020846">
    <property type="entry name" value="MFS_dom"/>
</dbReference>
<evidence type="ECO:0000313" key="7">
    <source>
        <dbReference type="Proteomes" id="UP000475385"/>
    </source>
</evidence>
<keyword evidence="1 4" id="KW-0812">Transmembrane</keyword>
<dbReference type="PANTHER" id="PTHR23527">
    <property type="entry name" value="BLL3282 PROTEIN"/>
    <property type="match status" value="1"/>
</dbReference>
<evidence type="ECO:0000256" key="2">
    <source>
        <dbReference type="ARBA" id="ARBA00022989"/>
    </source>
</evidence>
<sequence>MGGVRLFLLFAAHCVGTINIMGVMAFAPAIQRDLGLDTATFGLLVAAYYGAQPVVALPGGWLVDRIGVRAALALSMTGVAISAGFFAVSAGGGAAASLLILAGIAYSLVNPATSVGVVTWFPPDWRSTMMSVKQAGVPAGGLIAAVIAALAGPDAWRVSASAVAVAAVATAVLAVVTPGGGGAAVARGPVVAGLLGVLRNRALMRVCLTTFLLNTAQGAFYAYLVLYLVGPAGLSAAVAALIFGATHVVSAIARILWGLLADRVWGGDGPRVLRIIAFAASLGFVGLALGAGMGAPAAGAAALGLGMTIAGFAGVAQGAAATAAPRAQIGAAMGVFMVLTPLGSVLGPSVFGGLIGLTGGYLVPYLLLAGLTAMVGAVVLRR</sequence>
<protein>
    <submittedName>
        <fullName evidence="6">MFS transporter</fullName>
    </submittedName>
</protein>
<feature type="transmembrane region" description="Helical" evidence="4">
    <location>
        <begin position="272"/>
        <end position="291"/>
    </location>
</feature>
<dbReference type="InterPro" id="IPR052952">
    <property type="entry name" value="MFS-Transporter"/>
</dbReference>
<evidence type="ECO:0000256" key="3">
    <source>
        <dbReference type="ARBA" id="ARBA00023136"/>
    </source>
</evidence>
<dbReference type="InterPro" id="IPR011701">
    <property type="entry name" value="MFS"/>
</dbReference>
<dbReference type="GO" id="GO:0022857">
    <property type="term" value="F:transmembrane transporter activity"/>
    <property type="evidence" value="ECO:0007669"/>
    <property type="project" value="InterPro"/>
</dbReference>
<keyword evidence="3 4" id="KW-0472">Membrane</keyword>
<feature type="transmembrane region" description="Helical" evidence="4">
    <location>
        <begin position="206"/>
        <end position="230"/>
    </location>
</feature>
<evidence type="ECO:0000259" key="5">
    <source>
        <dbReference type="PROSITE" id="PS50850"/>
    </source>
</evidence>
<accession>A0A6M1LTR9</accession>
<dbReference type="Proteomes" id="UP000475385">
    <property type="component" value="Unassembled WGS sequence"/>
</dbReference>
<feature type="transmembrane region" description="Helical" evidence="4">
    <location>
        <begin position="331"/>
        <end position="355"/>
    </location>
</feature>
<feature type="transmembrane region" description="Helical" evidence="4">
    <location>
        <begin position="236"/>
        <end position="260"/>
    </location>
</feature>
<feature type="transmembrane region" description="Helical" evidence="4">
    <location>
        <begin position="41"/>
        <end position="63"/>
    </location>
</feature>
<evidence type="ECO:0000313" key="6">
    <source>
        <dbReference type="EMBL" id="NGM23875.1"/>
    </source>
</evidence>
<dbReference type="Gene3D" id="1.20.1250.20">
    <property type="entry name" value="MFS general substrate transporter like domains"/>
    <property type="match status" value="2"/>
</dbReference>
<evidence type="ECO:0000256" key="4">
    <source>
        <dbReference type="SAM" id="Phobius"/>
    </source>
</evidence>
<gene>
    <name evidence="6" type="ORF">G3576_27970</name>
</gene>
<dbReference type="RefSeq" id="WP_164697786.1">
    <property type="nucleotide sequence ID" value="NZ_JAAIKB010000020.1"/>
</dbReference>
<name>A0A6M1LTR9_9PROT</name>
<dbReference type="EMBL" id="JAAIKB010000020">
    <property type="protein sequence ID" value="NGM23875.1"/>
    <property type="molecule type" value="Genomic_DNA"/>
</dbReference>
<dbReference type="Pfam" id="PF07690">
    <property type="entry name" value="MFS_1"/>
    <property type="match status" value="1"/>
</dbReference>
<feature type="domain" description="Major facilitator superfamily (MFS) profile" evidence="5">
    <location>
        <begin position="1"/>
        <end position="382"/>
    </location>
</feature>
<evidence type="ECO:0000256" key="1">
    <source>
        <dbReference type="ARBA" id="ARBA00022692"/>
    </source>
</evidence>
<proteinExistence type="predicted"/>
<dbReference type="PANTHER" id="PTHR23527:SF1">
    <property type="entry name" value="BLL3282 PROTEIN"/>
    <property type="match status" value="1"/>
</dbReference>
<organism evidence="6 7">
    <name type="scientific">Falsiroseomonas algicola</name>
    <dbReference type="NCBI Taxonomy" id="2716930"/>
    <lineage>
        <taxon>Bacteria</taxon>
        <taxon>Pseudomonadati</taxon>
        <taxon>Pseudomonadota</taxon>
        <taxon>Alphaproteobacteria</taxon>
        <taxon>Acetobacterales</taxon>
        <taxon>Roseomonadaceae</taxon>
        <taxon>Falsiroseomonas</taxon>
    </lineage>
</organism>
<feature type="transmembrane region" description="Helical" evidence="4">
    <location>
        <begin position="98"/>
        <end position="123"/>
    </location>
</feature>
<feature type="transmembrane region" description="Helical" evidence="4">
    <location>
        <begin position="135"/>
        <end position="152"/>
    </location>
</feature>
<dbReference type="AlphaFoldDB" id="A0A6M1LTR9"/>
<reference evidence="6 7" key="2">
    <citation type="submission" date="2020-03" db="EMBL/GenBank/DDBJ databases">
        <title>Roseomonas stagni sp. nov., isolated from pond water in Japan.</title>
        <authorList>
            <person name="Furuhata K."/>
            <person name="Miyamoto H."/>
            <person name="Goto K."/>
        </authorList>
    </citation>
    <scope>NUCLEOTIDE SEQUENCE [LARGE SCALE GENOMIC DNA]</scope>
    <source>
        <strain evidence="6 7">PeD5</strain>
    </source>
</reference>
<feature type="transmembrane region" description="Helical" evidence="4">
    <location>
        <begin position="158"/>
        <end position="185"/>
    </location>
</feature>
<dbReference type="SUPFAM" id="SSF103473">
    <property type="entry name" value="MFS general substrate transporter"/>
    <property type="match status" value="1"/>
</dbReference>
<feature type="transmembrane region" description="Helical" evidence="4">
    <location>
        <begin position="70"/>
        <end position="92"/>
    </location>
</feature>
<keyword evidence="7" id="KW-1185">Reference proteome</keyword>
<dbReference type="InterPro" id="IPR036259">
    <property type="entry name" value="MFS_trans_sf"/>
</dbReference>
<dbReference type="PROSITE" id="PS50850">
    <property type="entry name" value="MFS"/>
    <property type="match status" value="1"/>
</dbReference>
<comment type="caution">
    <text evidence="6">The sequence shown here is derived from an EMBL/GenBank/DDBJ whole genome shotgun (WGS) entry which is preliminary data.</text>
</comment>
<feature type="transmembrane region" description="Helical" evidence="4">
    <location>
        <begin position="361"/>
        <end position="380"/>
    </location>
</feature>
<reference evidence="6 7" key="1">
    <citation type="submission" date="2020-02" db="EMBL/GenBank/DDBJ databases">
        <authorList>
            <person name="Kim H.M."/>
            <person name="Jeon C.O."/>
        </authorList>
    </citation>
    <scope>NUCLEOTIDE SEQUENCE [LARGE SCALE GENOMIC DNA]</scope>
    <source>
        <strain evidence="6 7">PeD5</strain>
    </source>
</reference>